<dbReference type="Gene3D" id="1.20.1260.10">
    <property type="match status" value="1"/>
</dbReference>
<feature type="chain" id="PRO_5045906572" description="DUF305 domain-containing protein" evidence="1">
    <location>
        <begin position="30"/>
        <end position="221"/>
    </location>
</feature>
<organism evidence="3 4">
    <name type="scientific">Paractinoplanes durhamensis</name>
    <dbReference type="NCBI Taxonomy" id="113563"/>
    <lineage>
        <taxon>Bacteria</taxon>
        <taxon>Bacillati</taxon>
        <taxon>Actinomycetota</taxon>
        <taxon>Actinomycetes</taxon>
        <taxon>Micromonosporales</taxon>
        <taxon>Micromonosporaceae</taxon>
        <taxon>Paractinoplanes</taxon>
    </lineage>
</organism>
<proteinExistence type="predicted"/>
<dbReference type="PANTHER" id="PTHR36933">
    <property type="entry name" value="SLL0788 PROTEIN"/>
    <property type="match status" value="1"/>
</dbReference>
<name>A0ABQ3YV08_9ACTN</name>
<protein>
    <recommendedName>
        <fullName evidence="2">DUF305 domain-containing protein</fullName>
    </recommendedName>
</protein>
<reference evidence="3 4" key="1">
    <citation type="submission" date="2021-01" db="EMBL/GenBank/DDBJ databases">
        <title>Whole genome shotgun sequence of Actinoplanes durhamensis NBRC 14914.</title>
        <authorList>
            <person name="Komaki H."/>
            <person name="Tamura T."/>
        </authorList>
    </citation>
    <scope>NUCLEOTIDE SEQUENCE [LARGE SCALE GENOMIC DNA]</scope>
    <source>
        <strain evidence="3 4">NBRC 14914</strain>
    </source>
</reference>
<comment type="caution">
    <text evidence="3">The sequence shown here is derived from an EMBL/GenBank/DDBJ whole genome shotgun (WGS) entry which is preliminary data.</text>
</comment>
<dbReference type="Pfam" id="PF03713">
    <property type="entry name" value="DUF305"/>
    <property type="match status" value="1"/>
</dbReference>
<evidence type="ECO:0000256" key="1">
    <source>
        <dbReference type="SAM" id="SignalP"/>
    </source>
</evidence>
<accession>A0ABQ3YV08</accession>
<evidence type="ECO:0000259" key="2">
    <source>
        <dbReference type="Pfam" id="PF03713"/>
    </source>
</evidence>
<dbReference type="InterPro" id="IPR012347">
    <property type="entry name" value="Ferritin-like"/>
</dbReference>
<dbReference type="InterPro" id="IPR005183">
    <property type="entry name" value="DUF305_CopM-like"/>
</dbReference>
<dbReference type="EMBL" id="BOML01000021">
    <property type="protein sequence ID" value="GIE01399.1"/>
    <property type="molecule type" value="Genomic_DNA"/>
</dbReference>
<dbReference type="PANTHER" id="PTHR36933:SF1">
    <property type="entry name" value="SLL0788 PROTEIN"/>
    <property type="match status" value="1"/>
</dbReference>
<keyword evidence="4" id="KW-1185">Reference proteome</keyword>
<dbReference type="Proteomes" id="UP000637628">
    <property type="component" value="Unassembled WGS sequence"/>
</dbReference>
<gene>
    <name evidence="3" type="ORF">Adu01nite_27490</name>
</gene>
<feature type="signal peptide" evidence="1">
    <location>
        <begin position="1"/>
        <end position="29"/>
    </location>
</feature>
<feature type="domain" description="DUF305" evidence="2">
    <location>
        <begin position="62"/>
        <end position="218"/>
    </location>
</feature>
<sequence length="221" mass="22583">MNRTSVLPSSVLRRGLLAGAAATATLVLSACGGSGSTSGDHGSMMTAPSSAAAGTATVNDADIAFTEHMIGHHQQAIQMAAMADSRAARTDVKDLAAKIKAAQQPEIDTMNGWLTTWGKPGAMPGMTTGSSMPGMGSDQPSMGSMPGAMSDADMNALMSAKGTAFDKMFLTLMISHHQGAVEMAQQEAGQGANPDAVALARKIITDQQAEIAQMKGMLATL</sequence>
<keyword evidence="1" id="KW-0732">Signal</keyword>
<evidence type="ECO:0000313" key="3">
    <source>
        <dbReference type="EMBL" id="GIE01399.1"/>
    </source>
</evidence>
<evidence type="ECO:0000313" key="4">
    <source>
        <dbReference type="Proteomes" id="UP000637628"/>
    </source>
</evidence>
<dbReference type="PROSITE" id="PS51257">
    <property type="entry name" value="PROKAR_LIPOPROTEIN"/>
    <property type="match status" value="1"/>
</dbReference>